<dbReference type="Gene3D" id="3.40.395.10">
    <property type="entry name" value="Adenoviral Proteinase, Chain A"/>
    <property type="match status" value="1"/>
</dbReference>
<organism evidence="7 8">
    <name type="scientific">Acrasis kona</name>
    <dbReference type="NCBI Taxonomy" id="1008807"/>
    <lineage>
        <taxon>Eukaryota</taxon>
        <taxon>Discoba</taxon>
        <taxon>Heterolobosea</taxon>
        <taxon>Tetramitia</taxon>
        <taxon>Eutetramitia</taxon>
        <taxon>Acrasidae</taxon>
        <taxon>Acrasis</taxon>
    </lineage>
</organism>
<dbReference type="GO" id="GO:0006508">
    <property type="term" value="P:proteolysis"/>
    <property type="evidence" value="ECO:0007669"/>
    <property type="project" value="UniProtKB-KW"/>
</dbReference>
<protein>
    <recommendedName>
        <fullName evidence="6">Ubiquitin-like protease family profile domain-containing protein</fullName>
    </recommendedName>
</protein>
<evidence type="ECO:0000256" key="5">
    <source>
        <dbReference type="SAM" id="MobiDB-lite"/>
    </source>
</evidence>
<evidence type="ECO:0000256" key="2">
    <source>
        <dbReference type="ARBA" id="ARBA00022670"/>
    </source>
</evidence>
<dbReference type="GO" id="GO:0016929">
    <property type="term" value="F:deSUMOylase activity"/>
    <property type="evidence" value="ECO:0007669"/>
    <property type="project" value="TreeGrafter"/>
</dbReference>
<dbReference type="InterPro" id="IPR038765">
    <property type="entry name" value="Papain-like_cys_pep_sf"/>
</dbReference>
<dbReference type="PANTHER" id="PTHR12606:SF141">
    <property type="entry name" value="GH15225P-RELATED"/>
    <property type="match status" value="1"/>
</dbReference>
<dbReference type="PROSITE" id="PS50600">
    <property type="entry name" value="ULP_PROTEASE"/>
    <property type="match status" value="1"/>
</dbReference>
<proteinExistence type="inferred from homology"/>
<dbReference type="SUPFAM" id="SSF54001">
    <property type="entry name" value="Cysteine proteinases"/>
    <property type="match status" value="1"/>
</dbReference>
<dbReference type="InterPro" id="IPR003653">
    <property type="entry name" value="Peptidase_C48_C"/>
</dbReference>
<evidence type="ECO:0000259" key="6">
    <source>
        <dbReference type="PROSITE" id="PS50600"/>
    </source>
</evidence>
<feature type="region of interest" description="Disordered" evidence="5">
    <location>
        <begin position="83"/>
        <end position="110"/>
    </location>
</feature>
<dbReference type="GO" id="GO:0005634">
    <property type="term" value="C:nucleus"/>
    <property type="evidence" value="ECO:0007669"/>
    <property type="project" value="TreeGrafter"/>
</dbReference>
<keyword evidence="2" id="KW-0645">Protease</keyword>
<keyword evidence="4" id="KW-0788">Thiol protease</keyword>
<gene>
    <name evidence="7" type="ORF">AKO1_001059</name>
</gene>
<keyword evidence="8" id="KW-1185">Reference proteome</keyword>
<keyword evidence="3" id="KW-0378">Hydrolase</keyword>
<feature type="domain" description="Ubiquitin-like protease family profile" evidence="6">
    <location>
        <begin position="165"/>
        <end position="332"/>
    </location>
</feature>
<evidence type="ECO:0000313" key="7">
    <source>
        <dbReference type="EMBL" id="KAL0492052.1"/>
    </source>
</evidence>
<dbReference type="GO" id="GO:0016926">
    <property type="term" value="P:protein desumoylation"/>
    <property type="evidence" value="ECO:0007669"/>
    <property type="project" value="TreeGrafter"/>
</dbReference>
<reference evidence="7 8" key="1">
    <citation type="submission" date="2024-03" db="EMBL/GenBank/DDBJ databases">
        <title>The Acrasis kona genome and developmental transcriptomes reveal deep origins of eukaryotic multicellular pathways.</title>
        <authorList>
            <person name="Sheikh S."/>
            <person name="Fu C.-J."/>
            <person name="Brown M.W."/>
            <person name="Baldauf S.L."/>
        </authorList>
    </citation>
    <scope>NUCLEOTIDE SEQUENCE [LARGE SCALE GENOMIC DNA]</scope>
    <source>
        <strain evidence="7 8">ATCC MYA-3509</strain>
    </source>
</reference>
<evidence type="ECO:0000256" key="4">
    <source>
        <dbReference type="ARBA" id="ARBA00022807"/>
    </source>
</evidence>
<dbReference type="AlphaFoldDB" id="A0AAW2ZU01"/>
<comment type="caution">
    <text evidence="7">The sequence shown here is derived from an EMBL/GenBank/DDBJ whole genome shotgun (WGS) entry which is preliminary data.</text>
</comment>
<evidence type="ECO:0000256" key="3">
    <source>
        <dbReference type="ARBA" id="ARBA00022801"/>
    </source>
</evidence>
<sequence>MTVYKEEEHAPVFTTNQEENYTEVSVSVAKFNQSSTYERESGNILSSKPIKTRKETKKISNNFLKKRTCNEVHDEDNIVNNLFESPPEKRIKKDENTRGSKKEGKAFSLKHSKDTVSILDKQAHVTDKSKPKFGKIKEHEDCHCNQNIQEICKGHDGAGSFYSKPIVVYSDIKCLSEKGWINDAVLNLYFYTKFGRANNKYKVHSPSDATFFYRAFCENEERREKLVNRLPDALTTFNAFILPIHNVNHWTLAVVNFEKECFEYYDSKLTSTGKQFAFQVFEDLKTLMQLHARRINSKMNCEEWKQECYGDLLIQENNNDCGICVIHFTELLFPGPIMENYLTSTACMRTIVKCYILQKQKK</sequence>
<dbReference type="EMBL" id="JAOPGA020001942">
    <property type="protein sequence ID" value="KAL0492052.1"/>
    <property type="molecule type" value="Genomic_DNA"/>
</dbReference>
<comment type="similarity">
    <text evidence="1">Belongs to the peptidase C48 family.</text>
</comment>
<accession>A0AAW2ZU01</accession>
<evidence type="ECO:0000256" key="1">
    <source>
        <dbReference type="ARBA" id="ARBA00005234"/>
    </source>
</evidence>
<name>A0AAW2ZU01_9EUKA</name>
<evidence type="ECO:0000313" key="8">
    <source>
        <dbReference type="Proteomes" id="UP001431209"/>
    </source>
</evidence>
<dbReference type="PANTHER" id="PTHR12606">
    <property type="entry name" value="SENTRIN/SUMO-SPECIFIC PROTEASE"/>
    <property type="match status" value="1"/>
</dbReference>
<dbReference type="Pfam" id="PF02902">
    <property type="entry name" value="Peptidase_C48"/>
    <property type="match status" value="1"/>
</dbReference>
<dbReference type="Proteomes" id="UP001431209">
    <property type="component" value="Unassembled WGS sequence"/>
</dbReference>
<feature type="compositionally biased region" description="Basic and acidic residues" evidence="5">
    <location>
        <begin position="86"/>
        <end position="105"/>
    </location>
</feature>